<evidence type="ECO:0000259" key="5">
    <source>
        <dbReference type="SMART" id="SM00065"/>
    </source>
</evidence>
<keyword evidence="2 3" id="KW-0175">Coiled coil</keyword>
<feature type="domain" description="GAF" evidence="5">
    <location>
        <begin position="186"/>
        <end position="334"/>
    </location>
</feature>
<protein>
    <recommendedName>
        <fullName evidence="5">GAF domain-containing protein</fullName>
    </recommendedName>
</protein>
<dbReference type="InterPro" id="IPR003018">
    <property type="entry name" value="GAF"/>
</dbReference>
<sequence length="623" mass="68299">MTGAGDTDQTGNITIISPSGESSGTWERLKSSASQEAFAAVWLDIQCQLIEDVTQGVVVLGAPEQGPFSPAAVWPEGSIGGSGLIGVIESAITKRRPAVGTEKWAGKSQRPKQDAVACPLIIDAQVCGAVGIEISHRTDKEQQQVIEQLEWGSGWLESLIRRRKITATDRLVTVLELVATSLHYDRLQAAATAVVTELAGHLNCERVSIGFVKKNHAQLKGLSHSASFGEKANIIRAIEAAMDEAIEQQSVIVTPPRQNAPVQVIKAHETLGKEHGTGSICTVPFSVGDKTIGALILERPEGEHFDSATVQLCEHAASLLGPVLEVKRRDDRWLIQKGMDHLRTHVQHLLGPRHTGKKLGVIATVLVVLFFTFAKGDYRVTGNAILEGTVQRAVAAPLSGYIAHAGVRAGDIVKAGDVMFAMDDRDLRLERLKWISQRSQRRSEYSEASAQHDRAKTRILATQIEQAEAQIALIEEQLNRLNVAAPLDGFVVAGDLSQSLGAPVERGDIMFEVAPLHDYRVILQVDERDIGEITEGQTGQLALTGMPGDILEIKVKKLTPISSAEEGSNFFRVEAQLEEETITMLRPGMEGVGKIFVEERKLIWIWTHKIVHWMRMFFWSWWP</sequence>
<dbReference type="SUPFAM" id="SSF55781">
    <property type="entry name" value="GAF domain-like"/>
    <property type="match status" value="1"/>
</dbReference>
<name>A0A1T2KXU4_9GAMM</name>
<proteinExistence type="predicted"/>
<dbReference type="InterPro" id="IPR029016">
    <property type="entry name" value="GAF-like_dom_sf"/>
</dbReference>
<evidence type="ECO:0000256" key="1">
    <source>
        <dbReference type="ARBA" id="ARBA00004196"/>
    </source>
</evidence>
<feature type="compositionally biased region" description="Polar residues" evidence="4">
    <location>
        <begin position="7"/>
        <end position="26"/>
    </location>
</feature>
<accession>A0A1T2KXU4</accession>
<keyword evidence="7" id="KW-1185">Reference proteome</keyword>
<comment type="subcellular location">
    <subcellularLocation>
        <location evidence="1">Cell envelope</location>
    </subcellularLocation>
</comment>
<evidence type="ECO:0000256" key="3">
    <source>
        <dbReference type="SAM" id="Coils"/>
    </source>
</evidence>
<feature type="coiled-coil region" evidence="3">
    <location>
        <begin position="457"/>
        <end position="484"/>
    </location>
</feature>
<dbReference type="EMBL" id="MPRJ01000004">
    <property type="protein sequence ID" value="OOZ37687.1"/>
    <property type="molecule type" value="Genomic_DNA"/>
</dbReference>
<feature type="region of interest" description="Disordered" evidence="4">
    <location>
        <begin position="1"/>
        <end position="26"/>
    </location>
</feature>
<organism evidence="6 7">
    <name type="scientific">Solemya velesiana gill symbiont</name>
    <dbReference type="NCBI Taxonomy" id="1918948"/>
    <lineage>
        <taxon>Bacteria</taxon>
        <taxon>Pseudomonadati</taxon>
        <taxon>Pseudomonadota</taxon>
        <taxon>Gammaproteobacteria</taxon>
        <taxon>sulfur-oxidizing symbionts</taxon>
    </lineage>
</organism>
<dbReference type="PANTHER" id="PTHR32347">
    <property type="entry name" value="EFFLUX SYSTEM COMPONENT YKNX-RELATED"/>
    <property type="match status" value="1"/>
</dbReference>
<dbReference type="SUPFAM" id="SSF111369">
    <property type="entry name" value="HlyD-like secretion proteins"/>
    <property type="match status" value="1"/>
</dbReference>
<evidence type="ECO:0000313" key="7">
    <source>
        <dbReference type="Proteomes" id="UP000190896"/>
    </source>
</evidence>
<dbReference type="Gene3D" id="2.40.50.100">
    <property type="match status" value="1"/>
</dbReference>
<evidence type="ECO:0000256" key="4">
    <source>
        <dbReference type="SAM" id="MobiDB-lite"/>
    </source>
</evidence>
<dbReference type="Proteomes" id="UP000190896">
    <property type="component" value="Unassembled WGS sequence"/>
</dbReference>
<dbReference type="PANTHER" id="PTHR32347:SF23">
    <property type="entry name" value="BLL5650 PROTEIN"/>
    <property type="match status" value="1"/>
</dbReference>
<dbReference type="Gene3D" id="2.40.30.170">
    <property type="match status" value="1"/>
</dbReference>
<dbReference type="Gene3D" id="3.30.450.40">
    <property type="match status" value="1"/>
</dbReference>
<dbReference type="AlphaFoldDB" id="A0A1T2KXU4"/>
<dbReference type="RefSeq" id="WP_078485699.1">
    <property type="nucleotide sequence ID" value="NZ_MPRJ01000004.1"/>
</dbReference>
<comment type="caution">
    <text evidence="6">The sequence shown here is derived from an EMBL/GenBank/DDBJ whole genome shotgun (WGS) entry which is preliminary data.</text>
</comment>
<dbReference type="Pfam" id="PF01590">
    <property type="entry name" value="GAF"/>
    <property type="match status" value="1"/>
</dbReference>
<evidence type="ECO:0000256" key="2">
    <source>
        <dbReference type="ARBA" id="ARBA00023054"/>
    </source>
</evidence>
<reference evidence="6 7" key="1">
    <citation type="submission" date="2016-11" db="EMBL/GenBank/DDBJ databases">
        <title>Mixed transmission modes and dynamic genome evolution in an obligate animal-bacterial symbiosis.</title>
        <authorList>
            <person name="Russell S.L."/>
            <person name="Corbett-Detig R.B."/>
            <person name="Cavanaugh C.M."/>
        </authorList>
    </citation>
    <scope>NUCLEOTIDE SEQUENCE [LARGE SCALE GENOMIC DNA]</scope>
    <source>
        <strain evidence="6">Se-Cadez</strain>
    </source>
</reference>
<dbReference type="OrthoDB" id="9806939at2"/>
<gene>
    <name evidence="6" type="ORF">BOW51_01135</name>
</gene>
<dbReference type="SMART" id="SM00065">
    <property type="entry name" value="GAF"/>
    <property type="match status" value="1"/>
</dbReference>
<evidence type="ECO:0000313" key="6">
    <source>
        <dbReference type="EMBL" id="OOZ37687.1"/>
    </source>
</evidence>
<dbReference type="GO" id="GO:0030313">
    <property type="term" value="C:cell envelope"/>
    <property type="evidence" value="ECO:0007669"/>
    <property type="project" value="UniProtKB-SubCell"/>
</dbReference>
<dbReference type="InterPro" id="IPR050465">
    <property type="entry name" value="UPF0194_transport"/>
</dbReference>